<protein>
    <recommendedName>
        <fullName evidence="4">CTP synthetase</fullName>
    </recommendedName>
</protein>
<feature type="transmembrane region" description="Helical" evidence="1">
    <location>
        <begin position="32"/>
        <end position="49"/>
    </location>
</feature>
<reference evidence="2" key="1">
    <citation type="submission" date="2021-06" db="EMBL/GenBank/DDBJ databases">
        <title>Paracoccus bacterium XHP0099 sp. nov., isolated from the surface waters of the Yellow Sea.</title>
        <authorList>
            <person name="Xue H."/>
            <person name="Zhang D."/>
        </authorList>
    </citation>
    <scope>NUCLEOTIDE SEQUENCE</scope>
    <source>
        <strain evidence="2">XHP0099</strain>
    </source>
</reference>
<keyword evidence="1" id="KW-0812">Transmembrane</keyword>
<evidence type="ECO:0008006" key="4">
    <source>
        <dbReference type="Google" id="ProtNLM"/>
    </source>
</evidence>
<organism evidence="2 3">
    <name type="scientific">Paracoccus marinaquae</name>
    <dbReference type="NCBI Taxonomy" id="2841926"/>
    <lineage>
        <taxon>Bacteria</taxon>
        <taxon>Pseudomonadati</taxon>
        <taxon>Pseudomonadota</taxon>
        <taxon>Alphaproteobacteria</taxon>
        <taxon>Rhodobacterales</taxon>
        <taxon>Paracoccaceae</taxon>
        <taxon>Paracoccus</taxon>
    </lineage>
</organism>
<keyword evidence="3" id="KW-1185">Reference proteome</keyword>
<keyword evidence="1" id="KW-1133">Transmembrane helix</keyword>
<comment type="caution">
    <text evidence="2">The sequence shown here is derived from an EMBL/GenBank/DDBJ whole genome shotgun (WGS) entry which is preliminary data.</text>
</comment>
<dbReference type="RefSeq" id="WP_216033460.1">
    <property type="nucleotide sequence ID" value="NZ_JAHKNG010000019.1"/>
</dbReference>
<evidence type="ECO:0000313" key="2">
    <source>
        <dbReference type="EMBL" id="MBU3030783.1"/>
    </source>
</evidence>
<sequence>MPLPHFLLLIMAVLVAAFLTLWASIATGVPELALVLIALSAAALVHLGHRNGHDHKG</sequence>
<keyword evidence="1" id="KW-0472">Membrane</keyword>
<evidence type="ECO:0000313" key="3">
    <source>
        <dbReference type="Proteomes" id="UP001166191"/>
    </source>
</evidence>
<proteinExistence type="predicted"/>
<gene>
    <name evidence="2" type="ORF">KNW02_11730</name>
</gene>
<feature type="transmembrane region" description="Helical" evidence="1">
    <location>
        <begin position="6"/>
        <end position="25"/>
    </location>
</feature>
<name>A0ABS6AJP8_9RHOB</name>
<accession>A0ABS6AJP8</accession>
<dbReference type="EMBL" id="JAHKNG010000019">
    <property type="protein sequence ID" value="MBU3030783.1"/>
    <property type="molecule type" value="Genomic_DNA"/>
</dbReference>
<evidence type="ECO:0000256" key="1">
    <source>
        <dbReference type="SAM" id="Phobius"/>
    </source>
</evidence>
<dbReference type="Proteomes" id="UP001166191">
    <property type="component" value="Unassembled WGS sequence"/>
</dbReference>